<dbReference type="SUPFAM" id="SSF52540">
    <property type="entry name" value="P-loop containing nucleoside triphosphate hydrolases"/>
    <property type="match status" value="1"/>
</dbReference>
<proteinExistence type="predicted"/>
<dbReference type="AlphaFoldDB" id="A0A3B6RB75"/>
<dbReference type="SUPFAM" id="SSF52047">
    <property type="entry name" value="RNI-like"/>
    <property type="match status" value="1"/>
</dbReference>
<dbReference type="EnsemblPlants" id="TraesCS7A02G041700.1">
    <property type="protein sequence ID" value="TraesCS7A02G041700.1.cds1"/>
    <property type="gene ID" value="TraesCS7A02G041700"/>
</dbReference>
<feature type="domain" description="NB-ARC" evidence="2">
    <location>
        <begin position="3"/>
        <end position="119"/>
    </location>
</feature>
<dbReference type="InterPro" id="IPR032675">
    <property type="entry name" value="LRR_dom_sf"/>
</dbReference>
<dbReference type="PRINTS" id="PR00364">
    <property type="entry name" value="DISEASERSIST"/>
</dbReference>
<dbReference type="Gramene" id="TraesCS7A02G041700.1">
    <property type="protein sequence ID" value="TraesCS7A02G041700.1.cds1"/>
    <property type="gene ID" value="TraesCS7A02G041700"/>
</dbReference>
<evidence type="ECO:0000259" key="3">
    <source>
        <dbReference type="Pfam" id="PF23559"/>
    </source>
</evidence>
<dbReference type="Gene3D" id="1.10.10.10">
    <property type="entry name" value="Winged helix-like DNA-binding domain superfamily/Winged helix DNA-binding domain"/>
    <property type="match status" value="1"/>
</dbReference>
<dbReference type="InterPro" id="IPR044974">
    <property type="entry name" value="Disease_R_plants"/>
</dbReference>
<dbReference type="Gene3D" id="3.40.50.300">
    <property type="entry name" value="P-loop containing nucleotide triphosphate hydrolases"/>
    <property type="match status" value="1"/>
</dbReference>
<feature type="domain" description="R13L1/DRL21-like LRR repeat region" evidence="4">
    <location>
        <begin position="464"/>
        <end position="568"/>
    </location>
</feature>
<dbReference type="GO" id="GO:0043531">
    <property type="term" value="F:ADP binding"/>
    <property type="evidence" value="ECO:0007669"/>
    <property type="project" value="InterPro"/>
</dbReference>
<keyword evidence="1" id="KW-0611">Plant defense</keyword>
<dbReference type="PANTHER" id="PTHR23155:SF1058">
    <property type="entry name" value="OS11G0668100 PROTEIN"/>
    <property type="match status" value="1"/>
</dbReference>
<dbReference type="Pfam" id="PF23559">
    <property type="entry name" value="WHD_DRP"/>
    <property type="match status" value="1"/>
</dbReference>
<name>A0A3B6RB75_WHEAT</name>
<dbReference type="InterPro" id="IPR002182">
    <property type="entry name" value="NB-ARC"/>
</dbReference>
<dbReference type="Pfam" id="PF00931">
    <property type="entry name" value="NB-ARC"/>
    <property type="match status" value="1"/>
</dbReference>
<dbReference type="Proteomes" id="UP000019116">
    <property type="component" value="Chromosome 7A"/>
</dbReference>
<protein>
    <submittedName>
        <fullName evidence="5">Uncharacterized protein</fullName>
    </submittedName>
</protein>
<feature type="domain" description="Disease resistance protein winged helix" evidence="3">
    <location>
        <begin position="199"/>
        <end position="267"/>
    </location>
</feature>
<organism evidence="5">
    <name type="scientific">Triticum aestivum</name>
    <name type="common">Wheat</name>
    <dbReference type="NCBI Taxonomy" id="4565"/>
    <lineage>
        <taxon>Eukaryota</taxon>
        <taxon>Viridiplantae</taxon>
        <taxon>Streptophyta</taxon>
        <taxon>Embryophyta</taxon>
        <taxon>Tracheophyta</taxon>
        <taxon>Spermatophyta</taxon>
        <taxon>Magnoliopsida</taxon>
        <taxon>Liliopsida</taxon>
        <taxon>Poales</taxon>
        <taxon>Poaceae</taxon>
        <taxon>BOP clade</taxon>
        <taxon>Pooideae</taxon>
        <taxon>Triticodae</taxon>
        <taxon>Triticeae</taxon>
        <taxon>Triticinae</taxon>
        <taxon>Triticum</taxon>
    </lineage>
</organism>
<dbReference type="Pfam" id="PF25019">
    <property type="entry name" value="LRR_R13L1-DRL21"/>
    <property type="match status" value="1"/>
</dbReference>
<dbReference type="OrthoDB" id="696178at2759"/>
<reference evidence="5" key="1">
    <citation type="submission" date="2018-08" db="EMBL/GenBank/DDBJ databases">
        <authorList>
            <person name="Rossello M."/>
        </authorList>
    </citation>
    <scope>NUCLEOTIDE SEQUENCE [LARGE SCALE GENOMIC DNA]</scope>
    <source>
        <strain evidence="5">cv. Chinese Spring</strain>
    </source>
</reference>
<dbReference type="InterPro" id="IPR056789">
    <property type="entry name" value="LRR_R13L1-DRL21"/>
</dbReference>
<sequence>MCIHVTETFTVDDIFHDMLEQITKHRNSNTLSCQELKKKLKQNLRGKRFFLILDDVWVKGNNYQELKELCSPFDVGMKGSKILATARREDAIRALGANGLIAISDLDEDQYFRMFMHYALNGLSVDDREFEPIGRKIAVKLHRSPITAAVVGGQLHGQTIAFWKTTATLDVLNDTMGALRWSYMQLDMDIRRCFEYCNIFPRRFKLEKDKLVHLWIDIAQGFVKTGRETTDMEDVAERYIHELQSCSFLQPEETGYFSIHDLVHELAQTIAGSDSFRIENASWQREEMEVDVPTDARHLFVQKYDGDLISKKILQMENLRTLIFYTVGRAPVEEKVIESIFKRLQKLRVLAITLSSEHHGRYIKKPDKISVSESISQLKHLRYLAIRAKVACRIILPSTLAKLYHIQMLDFGNCERMELPTADLISMRRLLLPLTGVKFPNLGRSKLLQTLPGFTVRDEQGCELKQLRDLNKLRSSLWIRGLENVQTKKEALEANLAAKERLTQVSLEWRANRSCNPEVQADVLECLCPPTSLTKLNIMNYKGSSYPKWMVCKQNGGPKDLKELRLTGWNLFFVR</sequence>
<dbReference type="InterPro" id="IPR058922">
    <property type="entry name" value="WHD_DRP"/>
</dbReference>
<dbReference type="Gene3D" id="3.80.10.10">
    <property type="entry name" value="Ribonuclease Inhibitor"/>
    <property type="match status" value="1"/>
</dbReference>
<accession>A0A3B6RB75</accession>
<evidence type="ECO:0000256" key="1">
    <source>
        <dbReference type="ARBA" id="ARBA00022821"/>
    </source>
</evidence>
<dbReference type="PANTHER" id="PTHR23155">
    <property type="entry name" value="DISEASE RESISTANCE PROTEIN RP"/>
    <property type="match status" value="1"/>
</dbReference>
<dbReference type="SMR" id="A0A3B6RB75"/>
<evidence type="ECO:0000259" key="4">
    <source>
        <dbReference type="Pfam" id="PF25019"/>
    </source>
</evidence>
<dbReference type="STRING" id="4565.A0A3B6RB75"/>
<evidence type="ECO:0000313" key="5">
    <source>
        <dbReference type="EnsemblPlants" id="TraesCS7A02G041700.1.cds1"/>
    </source>
</evidence>
<keyword evidence="6" id="KW-1185">Reference proteome</keyword>
<dbReference type="InterPro" id="IPR027417">
    <property type="entry name" value="P-loop_NTPase"/>
</dbReference>
<evidence type="ECO:0000259" key="2">
    <source>
        <dbReference type="Pfam" id="PF00931"/>
    </source>
</evidence>
<dbReference type="GO" id="GO:0006952">
    <property type="term" value="P:defense response"/>
    <property type="evidence" value="ECO:0007669"/>
    <property type="project" value="UniProtKB-KW"/>
</dbReference>
<dbReference type="Gramene" id="TraesCS7A03G0094000.1">
    <property type="protein sequence ID" value="TraesCS7A03G0094000.1.CDS1"/>
    <property type="gene ID" value="TraesCS7A03G0094000"/>
</dbReference>
<dbReference type="InterPro" id="IPR036388">
    <property type="entry name" value="WH-like_DNA-bd_sf"/>
</dbReference>
<reference evidence="5" key="2">
    <citation type="submission" date="2018-10" db="UniProtKB">
        <authorList>
            <consortium name="EnsemblPlants"/>
        </authorList>
    </citation>
    <scope>IDENTIFICATION</scope>
</reference>
<dbReference type="OMA" id="GNCERME"/>
<evidence type="ECO:0000313" key="6">
    <source>
        <dbReference type="Proteomes" id="UP000019116"/>
    </source>
</evidence>